<comment type="similarity">
    <text evidence="11">Belongs to the G-protein coupled receptor 1 family.</text>
</comment>
<feature type="transmembrane region" description="Helical" evidence="12">
    <location>
        <begin position="184"/>
        <end position="211"/>
    </location>
</feature>
<evidence type="ECO:0000313" key="14">
    <source>
        <dbReference type="Proteomes" id="UP000515131"/>
    </source>
</evidence>
<gene>
    <name evidence="15" type="primary">LOC112865169</name>
</gene>
<dbReference type="GO" id="GO:0004984">
    <property type="term" value="F:olfactory receptor activity"/>
    <property type="evidence" value="ECO:0007669"/>
    <property type="project" value="InterPro"/>
</dbReference>
<keyword evidence="14" id="KW-1185">Reference proteome</keyword>
<feature type="transmembrane region" description="Helical" evidence="12">
    <location>
        <begin position="141"/>
        <end position="163"/>
    </location>
</feature>
<comment type="function">
    <text evidence="1">Putative odorant or sperm cell receptor.</text>
</comment>
<dbReference type="KEGG" id="pcoo:112865169"/>
<keyword evidence="9 11" id="KW-0675">Receptor</keyword>
<keyword evidence="12" id="KW-1003">Cell membrane</keyword>
<keyword evidence="5 12" id="KW-0552">Olfaction</keyword>
<feature type="transmembrane region" description="Helical" evidence="12">
    <location>
        <begin position="236"/>
        <end position="268"/>
    </location>
</feature>
<keyword evidence="7 11" id="KW-0297">G-protein coupled receptor</keyword>
<dbReference type="PROSITE" id="PS00237">
    <property type="entry name" value="G_PROTEIN_RECEP_F1_1"/>
    <property type="match status" value="1"/>
</dbReference>
<feature type="transmembrane region" description="Helical" evidence="12">
    <location>
        <begin position="69"/>
        <end position="90"/>
    </location>
</feature>
<feature type="transmembrane region" description="Helical" evidence="12">
    <location>
        <begin position="314"/>
        <end position="332"/>
    </location>
</feature>
<dbReference type="GO" id="GO:0004930">
    <property type="term" value="F:G protein-coupled receptor activity"/>
    <property type="evidence" value="ECO:0007669"/>
    <property type="project" value="UniProtKB-KW"/>
</dbReference>
<dbReference type="Proteomes" id="UP000515131">
    <property type="component" value="Unplaced"/>
</dbReference>
<keyword evidence="10 11" id="KW-0807">Transducer</keyword>
<keyword evidence="4 11" id="KW-0812">Transmembrane</keyword>
<evidence type="ECO:0000256" key="4">
    <source>
        <dbReference type="ARBA" id="ARBA00022692"/>
    </source>
</evidence>
<dbReference type="InterPro" id="IPR000276">
    <property type="entry name" value="GPCR_Rhodpsn"/>
</dbReference>
<evidence type="ECO:0000256" key="1">
    <source>
        <dbReference type="ARBA" id="ARBA00003929"/>
    </source>
</evidence>
<evidence type="ECO:0000256" key="11">
    <source>
        <dbReference type="RuleBase" id="RU000688"/>
    </source>
</evidence>
<evidence type="ECO:0000259" key="13">
    <source>
        <dbReference type="PROSITE" id="PS50262"/>
    </source>
</evidence>
<feature type="transmembrane region" description="Helical" evidence="12">
    <location>
        <begin position="280"/>
        <end position="302"/>
    </location>
</feature>
<dbReference type="GO" id="GO:0005886">
    <property type="term" value="C:plasma membrane"/>
    <property type="evidence" value="ECO:0007669"/>
    <property type="project" value="UniProtKB-SubCell"/>
</dbReference>
<dbReference type="CDD" id="cd15939">
    <property type="entry name" value="7tmA_OR4A-like"/>
    <property type="match status" value="1"/>
</dbReference>
<organism evidence="14 15">
    <name type="scientific">Puma concolor</name>
    <name type="common">Mountain lion</name>
    <name type="synonym">Felis concolor</name>
    <dbReference type="NCBI Taxonomy" id="9696"/>
    <lineage>
        <taxon>Eukaryota</taxon>
        <taxon>Metazoa</taxon>
        <taxon>Chordata</taxon>
        <taxon>Craniata</taxon>
        <taxon>Vertebrata</taxon>
        <taxon>Euteleostomi</taxon>
        <taxon>Mammalia</taxon>
        <taxon>Eutheria</taxon>
        <taxon>Laurasiatheria</taxon>
        <taxon>Carnivora</taxon>
        <taxon>Feliformia</taxon>
        <taxon>Felidae</taxon>
        <taxon>Felinae</taxon>
        <taxon>Puma</taxon>
    </lineage>
</organism>
<dbReference type="SUPFAM" id="SSF81321">
    <property type="entry name" value="Family A G protein-coupled receptor-like"/>
    <property type="match status" value="1"/>
</dbReference>
<dbReference type="PANTHER" id="PTHR48002">
    <property type="entry name" value="OLFACTORY RECEPTOR"/>
    <property type="match status" value="1"/>
</dbReference>
<keyword evidence="3 12" id="KW-0716">Sensory transduction</keyword>
<dbReference type="Pfam" id="PF13853">
    <property type="entry name" value="7tm_4"/>
    <property type="match status" value="1"/>
</dbReference>
<evidence type="ECO:0000256" key="5">
    <source>
        <dbReference type="ARBA" id="ARBA00022725"/>
    </source>
</evidence>
<feature type="domain" description="G-protein coupled receptors family 1 profile" evidence="13">
    <location>
        <begin position="84"/>
        <end position="330"/>
    </location>
</feature>
<reference evidence="15" key="1">
    <citation type="submission" date="2025-08" db="UniProtKB">
        <authorList>
            <consortium name="RefSeq"/>
        </authorList>
    </citation>
    <scope>IDENTIFICATION</scope>
    <source>
        <tissue evidence="15">Blood</tissue>
    </source>
</reference>
<evidence type="ECO:0000256" key="3">
    <source>
        <dbReference type="ARBA" id="ARBA00022606"/>
    </source>
</evidence>
<keyword evidence="8 12" id="KW-0472">Membrane</keyword>
<dbReference type="PROSITE" id="PS50262">
    <property type="entry name" value="G_PROTEIN_RECEP_F1_2"/>
    <property type="match status" value="1"/>
</dbReference>
<dbReference type="InterPro" id="IPR000725">
    <property type="entry name" value="Olfact_rcpt"/>
</dbReference>
<dbReference type="Gene3D" id="1.20.1070.10">
    <property type="entry name" value="Rhodopsin 7-helix transmembrane proteins"/>
    <property type="match status" value="1"/>
</dbReference>
<dbReference type="RefSeq" id="XP_025783993.1">
    <property type="nucleotide sequence ID" value="XM_025928208.1"/>
</dbReference>
<evidence type="ECO:0000313" key="15">
    <source>
        <dbReference type="RefSeq" id="XP_025783993.1"/>
    </source>
</evidence>
<protein>
    <recommendedName>
        <fullName evidence="12">Olfactory receptor</fullName>
    </recommendedName>
</protein>
<dbReference type="InterPro" id="IPR017452">
    <property type="entry name" value="GPCR_Rhodpsn_7TM"/>
</dbReference>
<feature type="transmembrane region" description="Helical" evidence="12">
    <location>
        <begin position="102"/>
        <end position="121"/>
    </location>
</feature>
<dbReference type="AlphaFoldDB" id="A0A6P6IAB9"/>
<evidence type="ECO:0000256" key="6">
    <source>
        <dbReference type="ARBA" id="ARBA00022989"/>
    </source>
</evidence>
<name>A0A6P6IAB9_PUMCO</name>
<dbReference type="InterPro" id="IPR050427">
    <property type="entry name" value="Olfactory_Receptors"/>
</dbReference>
<dbReference type="GeneID" id="112865169"/>
<evidence type="ECO:0000256" key="2">
    <source>
        <dbReference type="ARBA" id="ARBA00004141"/>
    </source>
</evidence>
<proteinExistence type="inferred from homology"/>
<accession>A0A6P6IAB9</accession>
<evidence type="ECO:0000256" key="7">
    <source>
        <dbReference type="ARBA" id="ARBA00023040"/>
    </source>
</evidence>
<evidence type="ECO:0000256" key="9">
    <source>
        <dbReference type="ARBA" id="ARBA00023170"/>
    </source>
</evidence>
<dbReference type="PRINTS" id="PR00245">
    <property type="entry name" value="OLFACTORYR"/>
</dbReference>
<evidence type="ECO:0000256" key="12">
    <source>
        <dbReference type="RuleBase" id="RU363047"/>
    </source>
</evidence>
<comment type="subcellular location">
    <subcellularLocation>
        <location evidence="12">Cell membrane</location>
        <topology evidence="12">Multi-pass membrane protein</topology>
    </subcellularLocation>
    <subcellularLocation>
        <location evidence="2">Membrane</location>
        <topology evidence="2">Multi-pass membrane protein</topology>
    </subcellularLocation>
</comment>
<keyword evidence="6 12" id="KW-1133">Transmembrane helix</keyword>
<dbReference type="FunFam" id="1.20.1070.10:FF:000007">
    <property type="entry name" value="Olfactory receptor"/>
    <property type="match status" value="1"/>
</dbReference>
<evidence type="ECO:0000256" key="10">
    <source>
        <dbReference type="ARBA" id="ARBA00023224"/>
    </source>
</evidence>
<sequence length="354" mass="39741">MHTLTSFSSHLLSYIQLVPPIGQKQRPSDQFFRCGTRIFASFFEIKEDRMNVTEFILMGLTQNPQMQRILFLVLLIIYIVTVTGNLLIVVTIICSQTLDSPMYFFLAFLSLIDACYSSSIVPKMLADLLSDSKSVSFSGCMTQLFVEHFLGASEIVLLVVMAYDRYVAICRPLHYVTIMNHHTCRLFVGVCWAVGFLHSIGQILVTFWLPFCGPNVMDHFMCDIFPLLQLACTDTFLVGLLVVANGGVISVITFVMLLVSYVVILCSLKTHSSAGRKKALSTCGSHITVVVLFFVPCIFMYLRPVATFPMDKVLTLFFALITPMLNPVIYTVRNTEVKNAIRMLLNSNAISENK</sequence>
<evidence type="ECO:0000256" key="8">
    <source>
        <dbReference type="ARBA" id="ARBA00023136"/>
    </source>
</evidence>
<dbReference type="PRINTS" id="PR00237">
    <property type="entry name" value="GPCRRHODOPSN"/>
</dbReference>